<dbReference type="GO" id="GO:0003700">
    <property type="term" value="F:DNA-binding transcription factor activity"/>
    <property type="evidence" value="ECO:0007669"/>
    <property type="project" value="InterPro"/>
</dbReference>
<accession>A0AAW4MR99</accession>
<feature type="domain" description="HTH lysR-type" evidence="5">
    <location>
        <begin position="1"/>
        <end position="59"/>
    </location>
</feature>
<keyword evidence="2" id="KW-0805">Transcription regulation</keyword>
<sequence>MGDIKNFIYFQKVYEMHSMHRAAEHLFISAQGLGKIIKNLEHEYNTTFFVRSQNGVIPTDSAKLFYDWSKELVLQDAHIKTEINNLNNGINRLRIGCASGILKAIQLKTILDFANSNKTLHVEWSEYSNEEVINKLLNYDIEYGIVVGLHDYPNLEQVKLCQCNLVLYVYEGHPYYEKEKIPLDMLRDENIIIMNESFHIYNDFIKACKIKGFTPNIKAKTMDGGTLMHLCRQKIGIAISPKFEDEAPAGLKAIAFEEPYHWDIYGTFRKNSKDDSIKKLQAALLPQI</sequence>
<dbReference type="PANTHER" id="PTHR30346">
    <property type="entry name" value="TRANSCRIPTIONAL DUAL REGULATOR HCAR-RELATED"/>
    <property type="match status" value="1"/>
</dbReference>
<protein>
    <submittedName>
        <fullName evidence="6">LysR family transcriptional regulator</fullName>
    </submittedName>
</protein>
<evidence type="ECO:0000256" key="1">
    <source>
        <dbReference type="ARBA" id="ARBA00009437"/>
    </source>
</evidence>
<dbReference type="RefSeq" id="WP_217747645.1">
    <property type="nucleotide sequence ID" value="NZ_JAHOEB010000031.1"/>
</dbReference>
<evidence type="ECO:0000313" key="6">
    <source>
        <dbReference type="EMBL" id="MBV3382816.1"/>
    </source>
</evidence>
<proteinExistence type="inferred from homology"/>
<reference evidence="6" key="1">
    <citation type="submission" date="2021-06" db="EMBL/GenBank/DDBJ databases">
        <title>Collection of gut derived symbiotic bacterial strains cultured from healthy donors.</title>
        <authorList>
            <person name="Lin H."/>
            <person name="Littmann E."/>
            <person name="Pamer E.G."/>
        </authorList>
    </citation>
    <scope>NUCLEOTIDE SEQUENCE</scope>
    <source>
        <strain evidence="6">MSK.21.82</strain>
    </source>
</reference>
<name>A0AAW4MR99_9FIRM</name>
<dbReference type="EMBL" id="JAHOEF010000032">
    <property type="protein sequence ID" value="MBV3382816.1"/>
    <property type="molecule type" value="Genomic_DNA"/>
</dbReference>
<dbReference type="InterPro" id="IPR000847">
    <property type="entry name" value="LysR_HTH_N"/>
</dbReference>
<evidence type="ECO:0000259" key="5">
    <source>
        <dbReference type="PROSITE" id="PS50931"/>
    </source>
</evidence>
<dbReference type="PROSITE" id="PS50931">
    <property type="entry name" value="HTH_LYSR"/>
    <property type="match status" value="1"/>
</dbReference>
<keyword evidence="3" id="KW-0238">DNA-binding</keyword>
<evidence type="ECO:0000256" key="4">
    <source>
        <dbReference type="ARBA" id="ARBA00023163"/>
    </source>
</evidence>
<dbReference type="PANTHER" id="PTHR30346:SF28">
    <property type="entry name" value="HTH-TYPE TRANSCRIPTIONAL REGULATOR CYNR"/>
    <property type="match status" value="1"/>
</dbReference>
<dbReference type="Pfam" id="PF03466">
    <property type="entry name" value="LysR_substrate"/>
    <property type="match status" value="1"/>
</dbReference>
<gene>
    <name evidence="6" type="ORF">KSV97_06210</name>
</gene>
<dbReference type="CDD" id="cd05466">
    <property type="entry name" value="PBP2_LTTR_substrate"/>
    <property type="match status" value="1"/>
</dbReference>
<dbReference type="InterPro" id="IPR005119">
    <property type="entry name" value="LysR_subst-bd"/>
</dbReference>
<evidence type="ECO:0000256" key="3">
    <source>
        <dbReference type="ARBA" id="ARBA00023125"/>
    </source>
</evidence>
<dbReference type="GO" id="GO:0032993">
    <property type="term" value="C:protein-DNA complex"/>
    <property type="evidence" value="ECO:0007669"/>
    <property type="project" value="TreeGrafter"/>
</dbReference>
<dbReference type="Proteomes" id="UP001196408">
    <property type="component" value="Unassembled WGS sequence"/>
</dbReference>
<dbReference type="GO" id="GO:0003677">
    <property type="term" value="F:DNA binding"/>
    <property type="evidence" value="ECO:0007669"/>
    <property type="project" value="UniProtKB-KW"/>
</dbReference>
<dbReference type="AlphaFoldDB" id="A0AAW4MR99"/>
<keyword evidence="4" id="KW-0804">Transcription</keyword>
<organism evidence="6 7">
    <name type="scientific">Catenibacterium mitsuokai</name>
    <dbReference type="NCBI Taxonomy" id="100886"/>
    <lineage>
        <taxon>Bacteria</taxon>
        <taxon>Bacillati</taxon>
        <taxon>Bacillota</taxon>
        <taxon>Erysipelotrichia</taxon>
        <taxon>Erysipelotrichales</taxon>
        <taxon>Coprobacillaceae</taxon>
        <taxon>Catenibacterium</taxon>
    </lineage>
</organism>
<comment type="caution">
    <text evidence="6">The sequence shown here is derived from an EMBL/GenBank/DDBJ whole genome shotgun (WGS) entry which is preliminary data.</text>
</comment>
<dbReference type="Pfam" id="PF00126">
    <property type="entry name" value="HTH_1"/>
    <property type="match status" value="1"/>
</dbReference>
<comment type="similarity">
    <text evidence="1">Belongs to the LysR transcriptional regulatory family.</text>
</comment>
<evidence type="ECO:0000256" key="2">
    <source>
        <dbReference type="ARBA" id="ARBA00023015"/>
    </source>
</evidence>
<evidence type="ECO:0000313" key="7">
    <source>
        <dbReference type="Proteomes" id="UP001196408"/>
    </source>
</evidence>